<dbReference type="Pfam" id="PF04542">
    <property type="entry name" value="Sigma70_r2"/>
    <property type="match status" value="1"/>
</dbReference>
<dbReference type="CDD" id="cd06171">
    <property type="entry name" value="Sigma70_r4"/>
    <property type="match status" value="1"/>
</dbReference>
<comment type="similarity">
    <text evidence="1">Belongs to the sigma-70 factor family. ECF subfamily.</text>
</comment>
<keyword evidence="9" id="KW-1185">Reference proteome</keyword>
<dbReference type="InterPro" id="IPR039425">
    <property type="entry name" value="RNA_pol_sigma-70-like"/>
</dbReference>
<evidence type="ECO:0000256" key="4">
    <source>
        <dbReference type="ARBA" id="ARBA00023125"/>
    </source>
</evidence>
<dbReference type="GO" id="GO:0016987">
    <property type="term" value="F:sigma factor activity"/>
    <property type="evidence" value="ECO:0007669"/>
    <property type="project" value="UniProtKB-KW"/>
</dbReference>
<organism evidence="8 9">
    <name type="scientific">Arundinibacter roseus</name>
    <dbReference type="NCBI Taxonomy" id="2070510"/>
    <lineage>
        <taxon>Bacteria</taxon>
        <taxon>Pseudomonadati</taxon>
        <taxon>Bacteroidota</taxon>
        <taxon>Cytophagia</taxon>
        <taxon>Cytophagales</taxon>
        <taxon>Spirosomataceae</taxon>
        <taxon>Arundinibacter</taxon>
    </lineage>
</organism>
<dbReference type="NCBIfam" id="TIGR02937">
    <property type="entry name" value="sigma70-ECF"/>
    <property type="match status" value="1"/>
</dbReference>
<evidence type="ECO:0000259" key="7">
    <source>
        <dbReference type="Pfam" id="PF08281"/>
    </source>
</evidence>
<feature type="domain" description="RNA polymerase sigma factor 70 region 4 type 2" evidence="7">
    <location>
        <begin position="126"/>
        <end position="178"/>
    </location>
</feature>
<dbReference type="SUPFAM" id="SSF88946">
    <property type="entry name" value="Sigma2 domain of RNA polymerase sigma factors"/>
    <property type="match status" value="1"/>
</dbReference>
<dbReference type="GO" id="GO:0006352">
    <property type="term" value="P:DNA-templated transcription initiation"/>
    <property type="evidence" value="ECO:0007669"/>
    <property type="project" value="InterPro"/>
</dbReference>
<dbReference type="Gene3D" id="1.10.1740.10">
    <property type="match status" value="1"/>
</dbReference>
<gene>
    <name evidence="8" type="ORF">EZE20_19335</name>
</gene>
<dbReference type="SUPFAM" id="SSF88659">
    <property type="entry name" value="Sigma3 and sigma4 domains of RNA polymerase sigma factors"/>
    <property type="match status" value="1"/>
</dbReference>
<dbReference type="InterPro" id="IPR014284">
    <property type="entry name" value="RNA_pol_sigma-70_dom"/>
</dbReference>
<dbReference type="RefSeq" id="WP_132120787.1">
    <property type="nucleotide sequence ID" value="NZ_SMJU01000014.1"/>
</dbReference>
<dbReference type="PANTHER" id="PTHR43133:SF8">
    <property type="entry name" value="RNA POLYMERASE SIGMA FACTOR HI_1459-RELATED"/>
    <property type="match status" value="1"/>
</dbReference>
<dbReference type="InterPro" id="IPR036388">
    <property type="entry name" value="WH-like_DNA-bd_sf"/>
</dbReference>
<dbReference type="Proteomes" id="UP000295706">
    <property type="component" value="Unassembled WGS sequence"/>
</dbReference>
<accession>A0A4R4K274</accession>
<dbReference type="AlphaFoldDB" id="A0A4R4K274"/>
<dbReference type="InterPro" id="IPR013324">
    <property type="entry name" value="RNA_pol_sigma_r3/r4-like"/>
</dbReference>
<reference evidence="8 9" key="1">
    <citation type="submission" date="2019-02" db="EMBL/GenBank/DDBJ databases">
        <title>Arundinibacter roseus gen. nov., sp. nov., a new member of the family Cytophagaceae.</title>
        <authorList>
            <person name="Szuroczki S."/>
            <person name="Khayer B."/>
            <person name="Sproer C."/>
            <person name="Toumi M."/>
            <person name="Szabo A."/>
            <person name="Felfoldi T."/>
            <person name="Schumann P."/>
            <person name="Toth E."/>
        </authorList>
    </citation>
    <scope>NUCLEOTIDE SEQUENCE [LARGE SCALE GENOMIC DNA]</scope>
    <source>
        <strain evidence="8 9">DMA-k-7a</strain>
    </source>
</reference>
<dbReference type="GO" id="GO:0003677">
    <property type="term" value="F:DNA binding"/>
    <property type="evidence" value="ECO:0007669"/>
    <property type="project" value="UniProtKB-KW"/>
</dbReference>
<keyword evidence="4" id="KW-0238">DNA-binding</keyword>
<keyword evidence="2" id="KW-0805">Transcription regulation</keyword>
<comment type="caution">
    <text evidence="8">The sequence shown here is derived from an EMBL/GenBank/DDBJ whole genome shotgun (WGS) entry which is preliminary data.</text>
</comment>
<dbReference type="InterPro" id="IPR007627">
    <property type="entry name" value="RNA_pol_sigma70_r2"/>
</dbReference>
<dbReference type="PANTHER" id="PTHR43133">
    <property type="entry name" value="RNA POLYMERASE ECF-TYPE SIGMA FACTO"/>
    <property type="match status" value="1"/>
</dbReference>
<sequence length="204" mass="24242">MLFRKKIHFSENDFESVIKACIDGNSQAQQILFRQYFSYAKSVSLRYSSSREEAEEVLNEGFLKVFQNLSRYDPNQPFKPWLRTIMVNTAISYFRKHGKHHRDTITLEDAPYPRFDDQILEQITADEILELIQMLRPVYRTVFMMYAIDGYNHREIADSLSINEATVRSHYVRARARLQHLIKQYYPDLFPSDLGIQSFKRNEN</sequence>
<proteinExistence type="inferred from homology"/>
<evidence type="ECO:0000256" key="3">
    <source>
        <dbReference type="ARBA" id="ARBA00023082"/>
    </source>
</evidence>
<feature type="domain" description="RNA polymerase sigma-70 region 2" evidence="6">
    <location>
        <begin position="32"/>
        <end position="99"/>
    </location>
</feature>
<keyword evidence="3" id="KW-0731">Sigma factor</keyword>
<dbReference type="Pfam" id="PF08281">
    <property type="entry name" value="Sigma70_r4_2"/>
    <property type="match status" value="1"/>
</dbReference>
<evidence type="ECO:0000256" key="2">
    <source>
        <dbReference type="ARBA" id="ARBA00023015"/>
    </source>
</evidence>
<evidence type="ECO:0000256" key="5">
    <source>
        <dbReference type="ARBA" id="ARBA00023163"/>
    </source>
</evidence>
<name>A0A4R4K274_9BACT</name>
<dbReference type="OrthoDB" id="941544at2"/>
<dbReference type="InterPro" id="IPR013325">
    <property type="entry name" value="RNA_pol_sigma_r2"/>
</dbReference>
<keyword evidence="5" id="KW-0804">Transcription</keyword>
<dbReference type="EMBL" id="SMJU01000014">
    <property type="protein sequence ID" value="TDB61360.1"/>
    <property type="molecule type" value="Genomic_DNA"/>
</dbReference>
<evidence type="ECO:0000256" key="1">
    <source>
        <dbReference type="ARBA" id="ARBA00010641"/>
    </source>
</evidence>
<evidence type="ECO:0000259" key="6">
    <source>
        <dbReference type="Pfam" id="PF04542"/>
    </source>
</evidence>
<evidence type="ECO:0000313" key="8">
    <source>
        <dbReference type="EMBL" id="TDB61360.1"/>
    </source>
</evidence>
<dbReference type="InterPro" id="IPR013249">
    <property type="entry name" value="RNA_pol_sigma70_r4_t2"/>
</dbReference>
<dbReference type="Gene3D" id="1.10.10.10">
    <property type="entry name" value="Winged helix-like DNA-binding domain superfamily/Winged helix DNA-binding domain"/>
    <property type="match status" value="1"/>
</dbReference>
<evidence type="ECO:0000313" key="9">
    <source>
        <dbReference type="Proteomes" id="UP000295706"/>
    </source>
</evidence>
<protein>
    <submittedName>
        <fullName evidence="8">RNA polymerase sigma factor</fullName>
    </submittedName>
</protein>